<keyword evidence="11" id="KW-1133">Transmembrane helix</keyword>
<evidence type="ECO:0000313" key="16">
    <source>
        <dbReference type="Proteomes" id="UP000241890"/>
    </source>
</evidence>
<dbReference type="GO" id="GO:0005923">
    <property type="term" value="C:bicellular tight junction"/>
    <property type="evidence" value="ECO:0007669"/>
    <property type="project" value="UniProtKB-SubCell"/>
</dbReference>
<dbReference type="InParanoid" id="A0A2R5GGT2"/>
<evidence type="ECO:0000256" key="7">
    <source>
        <dbReference type="ARBA" id="ARBA00022475"/>
    </source>
</evidence>
<dbReference type="InterPro" id="IPR055272">
    <property type="entry name" value="POPDC1-3_dom"/>
</dbReference>
<dbReference type="InterPro" id="IPR029024">
    <property type="entry name" value="TerB-like"/>
</dbReference>
<dbReference type="Gene3D" id="2.60.120.10">
    <property type="entry name" value="Jelly Rolls"/>
    <property type="match status" value="1"/>
</dbReference>
<dbReference type="GO" id="GO:0007155">
    <property type="term" value="P:cell adhesion"/>
    <property type="evidence" value="ECO:0007669"/>
    <property type="project" value="UniProtKB-KW"/>
</dbReference>
<dbReference type="PANTHER" id="PTHR12101:SF17">
    <property type="entry name" value="BLOOD VESSEL EPICARDIAL SUBSTANCE"/>
    <property type="match status" value="1"/>
</dbReference>
<evidence type="ECO:0000259" key="14">
    <source>
        <dbReference type="Pfam" id="PF04831"/>
    </source>
</evidence>
<keyword evidence="5" id="KW-0796">Tight junction</keyword>
<reference evidence="15 16" key="1">
    <citation type="submission" date="2017-12" db="EMBL/GenBank/DDBJ databases">
        <title>Sequencing, de novo assembly and annotation of complete genome of a new Thraustochytrid species, strain FCC1311.</title>
        <authorList>
            <person name="Sedici K."/>
            <person name="Godart F."/>
            <person name="Aiese Cigliano R."/>
            <person name="Sanseverino W."/>
            <person name="Barakat M."/>
            <person name="Ortet P."/>
            <person name="Marechal E."/>
            <person name="Cagnac O."/>
            <person name="Amato A."/>
        </authorList>
    </citation>
    <scope>NUCLEOTIDE SEQUENCE [LARGE SCALE GENOMIC DNA]</scope>
</reference>
<evidence type="ECO:0000256" key="12">
    <source>
        <dbReference type="ARBA" id="ARBA00023136"/>
    </source>
</evidence>
<keyword evidence="12" id="KW-0472">Membrane</keyword>
<evidence type="ECO:0000256" key="13">
    <source>
        <dbReference type="ARBA" id="ARBA00023180"/>
    </source>
</evidence>
<keyword evidence="6" id="KW-0217">Developmental protein</keyword>
<dbReference type="InterPro" id="IPR018490">
    <property type="entry name" value="cNMP-bd_dom_sf"/>
</dbReference>
<evidence type="ECO:0000256" key="3">
    <source>
        <dbReference type="ARBA" id="ARBA00004435"/>
    </source>
</evidence>
<evidence type="ECO:0000256" key="11">
    <source>
        <dbReference type="ARBA" id="ARBA00022989"/>
    </source>
</evidence>
<keyword evidence="16" id="KW-1185">Reference proteome</keyword>
<comment type="similarity">
    <text evidence="4">Belongs to the popeye family.</text>
</comment>
<evidence type="ECO:0000256" key="2">
    <source>
        <dbReference type="ARBA" id="ARBA00004141"/>
    </source>
</evidence>
<dbReference type="InterPro" id="IPR014710">
    <property type="entry name" value="RmlC-like_jellyroll"/>
</dbReference>
<dbReference type="SUPFAM" id="SSF51206">
    <property type="entry name" value="cAMP-binding domain-like"/>
    <property type="match status" value="1"/>
</dbReference>
<name>A0A2R5GGT2_9STRA</name>
<dbReference type="InterPro" id="IPR006916">
    <property type="entry name" value="POPDC1-3"/>
</dbReference>
<evidence type="ECO:0000256" key="8">
    <source>
        <dbReference type="ARBA" id="ARBA00022692"/>
    </source>
</evidence>
<protein>
    <submittedName>
        <fullName evidence="15">Blood vessel epicardial substance</fullName>
    </submittedName>
</protein>
<keyword evidence="7" id="KW-1003">Cell membrane</keyword>
<keyword evidence="13" id="KW-0325">Glycoprotein</keyword>
<comment type="subcellular location">
    <subcellularLocation>
        <location evidence="3">Cell junction</location>
        <location evidence="3">Tight junction</location>
    </subcellularLocation>
    <subcellularLocation>
        <location evidence="1">Lateral cell membrane</location>
    </subcellularLocation>
    <subcellularLocation>
        <location evidence="2">Membrane</location>
        <topology evidence="2">Multi-pass membrane protein</topology>
    </subcellularLocation>
</comment>
<keyword evidence="10" id="KW-0965">Cell junction</keyword>
<organism evidence="15 16">
    <name type="scientific">Hondaea fermentalgiana</name>
    <dbReference type="NCBI Taxonomy" id="2315210"/>
    <lineage>
        <taxon>Eukaryota</taxon>
        <taxon>Sar</taxon>
        <taxon>Stramenopiles</taxon>
        <taxon>Bigyra</taxon>
        <taxon>Labyrinthulomycetes</taxon>
        <taxon>Thraustochytrida</taxon>
        <taxon>Thraustochytriidae</taxon>
        <taxon>Hondaea</taxon>
    </lineage>
</organism>
<evidence type="ECO:0000256" key="5">
    <source>
        <dbReference type="ARBA" id="ARBA00022427"/>
    </source>
</evidence>
<keyword evidence="9" id="KW-0130">Cell adhesion</keyword>
<feature type="domain" description="POPDC1-3" evidence="14">
    <location>
        <begin position="37"/>
        <end position="224"/>
    </location>
</feature>
<evidence type="ECO:0000313" key="15">
    <source>
        <dbReference type="EMBL" id="GBG30116.1"/>
    </source>
</evidence>
<evidence type="ECO:0000256" key="1">
    <source>
        <dbReference type="ARBA" id="ARBA00004124"/>
    </source>
</evidence>
<evidence type="ECO:0000256" key="10">
    <source>
        <dbReference type="ARBA" id="ARBA00022949"/>
    </source>
</evidence>
<dbReference type="Proteomes" id="UP000241890">
    <property type="component" value="Unassembled WGS sequence"/>
</dbReference>
<evidence type="ECO:0000256" key="4">
    <source>
        <dbReference type="ARBA" id="ARBA00007146"/>
    </source>
</evidence>
<dbReference type="EMBL" id="BEYU01000071">
    <property type="protein sequence ID" value="GBG30116.1"/>
    <property type="molecule type" value="Genomic_DNA"/>
</dbReference>
<accession>A0A2R5GGT2</accession>
<evidence type="ECO:0000256" key="6">
    <source>
        <dbReference type="ARBA" id="ARBA00022473"/>
    </source>
</evidence>
<dbReference type="Pfam" id="PF04831">
    <property type="entry name" value="POPDC1-3"/>
    <property type="match status" value="1"/>
</dbReference>
<dbReference type="AlphaFoldDB" id="A0A2R5GGT2"/>
<proteinExistence type="inferred from homology"/>
<keyword evidence="8" id="KW-0812">Transmembrane</keyword>
<comment type="caution">
    <text evidence="15">The sequence shown here is derived from an EMBL/GenBank/DDBJ whole genome shotgun (WGS) entry which is preliminary data.</text>
</comment>
<dbReference type="GO" id="GO:0016328">
    <property type="term" value="C:lateral plasma membrane"/>
    <property type="evidence" value="ECO:0007669"/>
    <property type="project" value="UniProtKB-SubCell"/>
</dbReference>
<dbReference type="PANTHER" id="PTHR12101">
    <property type="entry name" value="POPEYE DOMAIN CONTAINING PROTEIN"/>
    <property type="match status" value="1"/>
</dbReference>
<sequence length="355" mass="39836">MMPKRAEVARQWVRLAIGPERLAWILHAGNVLAVGAASSEDMLQLRSFMACASGCSIGFNLLQARPLLAPAAWGLFFLGLHSYHIRRILLEREPLALSQDEHELYSQAFMTYGFTPRSFKKLLKGSTATWETIKPGEPIVKEGHNQPRAAYVLSGSVLVYAGNVLMNRVDVTPGETHGGWTTHPWRSDIEERGIRKWKTTVVAASNVRLVSFDIRKFSTFIKQDPQLMAAADRLQIDDLRGKLRGSHAEKTRQIDDLKAQLDAQVEASYLAMVRLAVSDGVLTRHEIERCREYRVQHGITDEQHKRVLRSVGWCHADFAPNVCMSNLLRDAVRVTQVETALRTGTSSPTTDTPLR</sequence>
<gene>
    <name evidence="15" type="ORF">FCC1311_063362</name>
</gene>
<dbReference type="SUPFAM" id="SSF158682">
    <property type="entry name" value="TerB-like"/>
    <property type="match status" value="1"/>
</dbReference>
<evidence type="ECO:0000256" key="9">
    <source>
        <dbReference type="ARBA" id="ARBA00022889"/>
    </source>
</evidence>
<dbReference type="GO" id="GO:0030552">
    <property type="term" value="F:cAMP binding"/>
    <property type="evidence" value="ECO:0007669"/>
    <property type="project" value="TreeGrafter"/>
</dbReference>